<proteinExistence type="predicted"/>
<evidence type="ECO:0000313" key="3">
    <source>
        <dbReference type="Proteomes" id="UP000030764"/>
    </source>
</evidence>
<feature type="region of interest" description="Disordered" evidence="1">
    <location>
        <begin position="24"/>
        <end position="61"/>
    </location>
</feature>
<dbReference type="Proteomes" id="UP000030764">
    <property type="component" value="Unassembled WGS sequence"/>
</dbReference>
<sequence length="61" mass="6712">MLPSHVILSEAAFDASNIATRLAGGGYSKRTDHKNAGRHKSQMNQKALDDLDIDVHDHPPY</sequence>
<protein>
    <submittedName>
        <fullName evidence="2">Uncharacterized protein</fullName>
    </submittedName>
</protein>
<organism evidence="2 3">
    <name type="scientific">Trichuris suis</name>
    <name type="common">pig whipworm</name>
    <dbReference type="NCBI Taxonomy" id="68888"/>
    <lineage>
        <taxon>Eukaryota</taxon>
        <taxon>Metazoa</taxon>
        <taxon>Ecdysozoa</taxon>
        <taxon>Nematoda</taxon>
        <taxon>Enoplea</taxon>
        <taxon>Dorylaimia</taxon>
        <taxon>Trichinellida</taxon>
        <taxon>Trichuridae</taxon>
        <taxon>Trichuris</taxon>
    </lineage>
</organism>
<evidence type="ECO:0000256" key="1">
    <source>
        <dbReference type="SAM" id="MobiDB-lite"/>
    </source>
</evidence>
<feature type="compositionally biased region" description="Basic and acidic residues" evidence="1">
    <location>
        <begin position="47"/>
        <end position="61"/>
    </location>
</feature>
<dbReference type="AlphaFoldDB" id="A0A085LYW2"/>
<gene>
    <name evidence="2" type="ORF">M513_08997</name>
</gene>
<name>A0A085LYW2_9BILA</name>
<reference evidence="2 3" key="1">
    <citation type="journal article" date="2014" name="Nat. Genet.">
        <title>Genome and transcriptome of the porcine whipworm Trichuris suis.</title>
        <authorList>
            <person name="Jex A.R."/>
            <person name="Nejsum P."/>
            <person name="Schwarz E.M."/>
            <person name="Hu L."/>
            <person name="Young N.D."/>
            <person name="Hall R.S."/>
            <person name="Korhonen P.K."/>
            <person name="Liao S."/>
            <person name="Thamsborg S."/>
            <person name="Xia J."/>
            <person name="Xu P."/>
            <person name="Wang S."/>
            <person name="Scheerlinck J.P."/>
            <person name="Hofmann A."/>
            <person name="Sternberg P.W."/>
            <person name="Wang J."/>
            <person name="Gasser R.B."/>
        </authorList>
    </citation>
    <scope>NUCLEOTIDE SEQUENCE [LARGE SCALE GENOMIC DNA]</scope>
    <source>
        <strain evidence="2">DCEP-RM93M</strain>
    </source>
</reference>
<keyword evidence="3" id="KW-1185">Reference proteome</keyword>
<accession>A0A085LYW2</accession>
<dbReference type="EMBL" id="KL363258">
    <property type="protein sequence ID" value="KFD50158.1"/>
    <property type="molecule type" value="Genomic_DNA"/>
</dbReference>
<evidence type="ECO:0000313" key="2">
    <source>
        <dbReference type="EMBL" id="KFD50158.1"/>
    </source>
</evidence>